<evidence type="ECO:0000256" key="4">
    <source>
        <dbReference type="PROSITE-ProRule" id="PRU00146"/>
    </source>
</evidence>
<dbReference type="InterPro" id="IPR011011">
    <property type="entry name" value="Znf_FYVE_PHD"/>
</dbReference>
<dbReference type="FunFam" id="3.30.40.10:FF:000748">
    <property type="entry name" value="PHD finger domain protein, putative"/>
    <property type="match status" value="1"/>
</dbReference>
<dbReference type="PANTHER" id="PTHR47636">
    <property type="entry name" value="TRANSCRIPTIONAL REGULATORY PROTEIN RCO1"/>
    <property type="match status" value="1"/>
</dbReference>
<evidence type="ECO:0000256" key="3">
    <source>
        <dbReference type="ARBA" id="ARBA00022833"/>
    </source>
</evidence>
<reference evidence="8" key="1">
    <citation type="submission" date="2018-05" db="EMBL/GenBank/DDBJ databases">
        <title>Draft genome sequence of Stemphylium lycopersici strain CIDEFI 213.</title>
        <authorList>
            <person name="Medina R."/>
            <person name="Franco M.E.E."/>
            <person name="Lucentini C.G."/>
            <person name="Saparrat M.C.N."/>
            <person name="Balatti P.A."/>
        </authorList>
    </citation>
    <scope>NUCLEOTIDE SEQUENCE [LARGE SCALE GENOMIC DNA]</scope>
    <source>
        <strain evidence="8">CIDEFI 213</strain>
    </source>
</reference>
<feature type="region of interest" description="Disordered" evidence="5">
    <location>
        <begin position="189"/>
        <end position="210"/>
    </location>
</feature>
<dbReference type="SUPFAM" id="SSF57903">
    <property type="entry name" value="FYVE/PHD zinc finger"/>
    <property type="match status" value="2"/>
</dbReference>
<organism evidence="7 8">
    <name type="scientific">Stemphylium lycopersici</name>
    <name type="common">Tomato gray leaf spot disease fungus</name>
    <name type="synonym">Thyrospora lycopersici</name>
    <dbReference type="NCBI Taxonomy" id="183478"/>
    <lineage>
        <taxon>Eukaryota</taxon>
        <taxon>Fungi</taxon>
        <taxon>Dikarya</taxon>
        <taxon>Ascomycota</taxon>
        <taxon>Pezizomycotina</taxon>
        <taxon>Dothideomycetes</taxon>
        <taxon>Pleosporomycetidae</taxon>
        <taxon>Pleosporales</taxon>
        <taxon>Pleosporineae</taxon>
        <taxon>Pleosporaceae</taxon>
        <taxon>Stemphylium</taxon>
    </lineage>
</organism>
<name>A0A364NE14_STELY</name>
<keyword evidence="1" id="KW-0479">Metal-binding</keyword>
<evidence type="ECO:0000259" key="6">
    <source>
        <dbReference type="PROSITE" id="PS50016"/>
    </source>
</evidence>
<dbReference type="AlphaFoldDB" id="A0A364NE14"/>
<dbReference type="PANTHER" id="PTHR47636:SF1">
    <property type="entry name" value="TRANSCRIPTIONAL REGULATORY PROTEIN RCO1"/>
    <property type="match status" value="1"/>
</dbReference>
<dbReference type="InterPro" id="IPR013083">
    <property type="entry name" value="Znf_RING/FYVE/PHD"/>
</dbReference>
<keyword evidence="3" id="KW-0862">Zinc</keyword>
<feature type="compositionally biased region" description="Acidic residues" evidence="5">
    <location>
        <begin position="47"/>
        <end position="60"/>
    </location>
</feature>
<dbReference type="InterPro" id="IPR019786">
    <property type="entry name" value="Zinc_finger_PHD-type_CS"/>
</dbReference>
<dbReference type="GO" id="GO:0032221">
    <property type="term" value="C:Rpd3S complex"/>
    <property type="evidence" value="ECO:0007669"/>
    <property type="project" value="TreeGrafter"/>
</dbReference>
<dbReference type="GO" id="GO:0006357">
    <property type="term" value="P:regulation of transcription by RNA polymerase II"/>
    <property type="evidence" value="ECO:0007669"/>
    <property type="project" value="TreeGrafter"/>
</dbReference>
<feature type="compositionally biased region" description="Low complexity" evidence="5">
    <location>
        <begin position="191"/>
        <end position="204"/>
    </location>
</feature>
<proteinExistence type="predicted"/>
<evidence type="ECO:0000256" key="2">
    <source>
        <dbReference type="ARBA" id="ARBA00022771"/>
    </source>
</evidence>
<accession>A0A364NE14</accession>
<comment type="caution">
    <text evidence="7">The sequence shown here is derived from an EMBL/GenBank/DDBJ whole genome shotgun (WGS) entry which is preliminary data.</text>
</comment>
<dbReference type="InterPro" id="IPR019787">
    <property type="entry name" value="Znf_PHD-finger"/>
</dbReference>
<dbReference type="EMBL" id="QGDH01000011">
    <property type="protein sequence ID" value="RAR15512.1"/>
    <property type="molecule type" value="Genomic_DNA"/>
</dbReference>
<dbReference type="Pfam" id="PF00628">
    <property type="entry name" value="PHD"/>
    <property type="match status" value="1"/>
</dbReference>
<dbReference type="InterPro" id="IPR052819">
    <property type="entry name" value="Chromatin_regulatory_protein"/>
</dbReference>
<protein>
    <submittedName>
        <fullName evidence="7">Zinc finger phd-type protein</fullName>
    </submittedName>
</protein>
<sequence length="735" mass="79310">MAHSPAAWRVHAVYGPPTARHSLPEKIAISGGSEVGSTPEVAPAPELEQDDSEWQEEDEMPIGFSFLEDDEDDDCEPKKKVNQKAKMLKALVRGKIPAQSKRPVDGKTRVENSGTKSTSVSANPAVQAVSMPEPVQAATQRIRIVVNDAMLEGNGYGSEIVPDDSVSAVNDYQDRQSMVPDYTMELDGEISTTAPTPSARTPDTGASDSELSNVNEEIIQKGPPESVQVNGKTTAPASVEAPKKGKNLVVTRAAKKMEGNAGRLSGNHAYKLQPPTVEQVLIASVRIGCVFAPFNACNGTGTQAGQAIAGVAFTGGGGSRQLGPDDNDPNSPQSESDDFCSACRGVGKLLCCENCPRVFHLLCCDPPRTEVPDGAFYCYECNAKSAAPDGSADSYPSLGPLFNKLERTNPRAFALPPGIQNNFEGVSARPDGSYSEEVKKFPLAKNSGYGYQRPEYTKLIDADHKVILCTQCGVSSGNKRQMLKCDFCHAYWHLDCVDPPLANPPHISLEASQRDAWRCPRHIEHDLRSGLLLQNDLTSKDGDSEMADAAPVARVPRRVRVRKQPEYVESTFSRGMRNNGLIDITNDPDDDTDGEGNYVFGDNGSKDVNSKIFRVPEKGLILDFVSKVKSGRVGKRVEARQAADTASRRRASMQNFIAYPFPQQQAALALAQLANKIPETNLGEGKVHALIFGLTSEAPPAVSSAMSNADPPPPSADERAHLEMLQKLIQQRLSA</sequence>
<keyword evidence="8" id="KW-1185">Reference proteome</keyword>
<feature type="domain" description="PHD-type" evidence="6">
    <location>
        <begin position="337"/>
        <end position="384"/>
    </location>
</feature>
<dbReference type="InterPro" id="IPR001965">
    <property type="entry name" value="Znf_PHD"/>
</dbReference>
<feature type="region of interest" description="Disordered" evidence="5">
    <location>
        <begin position="27"/>
        <end position="81"/>
    </location>
</feature>
<evidence type="ECO:0000313" key="7">
    <source>
        <dbReference type="EMBL" id="RAR15512.1"/>
    </source>
</evidence>
<gene>
    <name evidence="7" type="ORF">DDE83_001153</name>
</gene>
<dbReference type="Gene3D" id="3.30.40.10">
    <property type="entry name" value="Zinc/RING finger domain, C3HC4 (zinc finger)"/>
    <property type="match status" value="2"/>
</dbReference>
<evidence type="ECO:0000256" key="1">
    <source>
        <dbReference type="ARBA" id="ARBA00022723"/>
    </source>
</evidence>
<feature type="compositionally biased region" description="Polar residues" evidence="5">
    <location>
        <begin position="111"/>
        <end position="123"/>
    </location>
</feature>
<dbReference type="PROSITE" id="PS50016">
    <property type="entry name" value="ZF_PHD_2"/>
    <property type="match status" value="1"/>
</dbReference>
<dbReference type="STRING" id="183478.A0A364NE14"/>
<dbReference type="GO" id="GO:0008270">
    <property type="term" value="F:zinc ion binding"/>
    <property type="evidence" value="ECO:0007669"/>
    <property type="project" value="UniProtKB-KW"/>
</dbReference>
<feature type="region of interest" description="Disordered" evidence="5">
    <location>
        <begin position="95"/>
        <end position="123"/>
    </location>
</feature>
<dbReference type="PROSITE" id="PS01359">
    <property type="entry name" value="ZF_PHD_1"/>
    <property type="match status" value="1"/>
</dbReference>
<keyword evidence="2 4" id="KW-0863">Zinc-finger</keyword>
<evidence type="ECO:0000313" key="8">
    <source>
        <dbReference type="Proteomes" id="UP000249619"/>
    </source>
</evidence>
<dbReference type="Proteomes" id="UP000249619">
    <property type="component" value="Unassembled WGS sequence"/>
</dbReference>
<dbReference type="SMART" id="SM00249">
    <property type="entry name" value="PHD"/>
    <property type="match status" value="2"/>
</dbReference>
<evidence type="ECO:0000256" key="5">
    <source>
        <dbReference type="SAM" id="MobiDB-lite"/>
    </source>
</evidence>
<dbReference type="CDD" id="cd15534">
    <property type="entry name" value="PHD2_PHF12_Rco1"/>
    <property type="match status" value="1"/>
</dbReference>